<dbReference type="EMBL" id="JAKMXF010000066">
    <property type="protein sequence ID" value="KAI6659106.1"/>
    <property type="molecule type" value="Genomic_DNA"/>
</dbReference>
<dbReference type="InterPro" id="IPR050952">
    <property type="entry name" value="TRIM-NHL_E3_ligases"/>
</dbReference>
<dbReference type="Gene3D" id="2.120.10.30">
    <property type="entry name" value="TolB, C-terminal domain"/>
    <property type="match status" value="1"/>
</dbReference>
<name>A0AAV7KCC7_9METZ</name>
<protein>
    <submittedName>
        <fullName evidence="3">Uncharacterized protein</fullName>
    </submittedName>
</protein>
<dbReference type="SUPFAM" id="SSF101898">
    <property type="entry name" value="NHL repeat"/>
    <property type="match status" value="1"/>
</dbReference>
<dbReference type="PANTHER" id="PTHR24104">
    <property type="entry name" value="E3 UBIQUITIN-PROTEIN LIGASE NHLRC1-RELATED"/>
    <property type="match status" value="1"/>
</dbReference>
<dbReference type="AlphaFoldDB" id="A0AAV7KCC7"/>
<dbReference type="InterPro" id="IPR011042">
    <property type="entry name" value="6-blade_b-propeller_TolB-like"/>
</dbReference>
<keyword evidence="1" id="KW-0677">Repeat</keyword>
<evidence type="ECO:0000313" key="4">
    <source>
        <dbReference type="Proteomes" id="UP001165289"/>
    </source>
</evidence>
<evidence type="ECO:0000313" key="3">
    <source>
        <dbReference type="EMBL" id="KAI6659106.1"/>
    </source>
</evidence>
<keyword evidence="4" id="KW-1185">Reference proteome</keyword>
<accession>A0AAV7KCC7</accession>
<reference evidence="3 4" key="1">
    <citation type="journal article" date="2023" name="BMC Biol.">
        <title>The compact genome of the sponge Oopsacas minuta (Hexactinellida) is lacking key metazoan core genes.</title>
        <authorList>
            <person name="Santini S."/>
            <person name="Schenkelaars Q."/>
            <person name="Jourda C."/>
            <person name="Duchesne M."/>
            <person name="Belahbib H."/>
            <person name="Rocher C."/>
            <person name="Selva M."/>
            <person name="Riesgo A."/>
            <person name="Vervoort M."/>
            <person name="Leys S.P."/>
            <person name="Kodjabachian L."/>
            <person name="Le Bivic A."/>
            <person name="Borchiellini C."/>
            <person name="Claverie J.M."/>
            <person name="Renard E."/>
        </authorList>
    </citation>
    <scope>NUCLEOTIDE SEQUENCE [LARGE SCALE GENOMIC DNA]</scope>
    <source>
        <strain evidence="3">SPO-2</strain>
    </source>
</reference>
<gene>
    <name evidence="3" type="ORF">LOD99_14782</name>
</gene>
<dbReference type="GO" id="GO:0061630">
    <property type="term" value="F:ubiquitin protein ligase activity"/>
    <property type="evidence" value="ECO:0007669"/>
    <property type="project" value="TreeGrafter"/>
</dbReference>
<dbReference type="GO" id="GO:0043161">
    <property type="term" value="P:proteasome-mediated ubiquitin-dependent protein catabolic process"/>
    <property type="evidence" value="ECO:0007669"/>
    <property type="project" value="TreeGrafter"/>
</dbReference>
<keyword evidence="2" id="KW-0175">Coiled coil</keyword>
<dbReference type="InterPro" id="IPR001258">
    <property type="entry name" value="NHL_repeat"/>
</dbReference>
<feature type="coiled-coil region" evidence="2">
    <location>
        <begin position="140"/>
        <end position="182"/>
    </location>
</feature>
<dbReference type="PANTHER" id="PTHR24104:SF25">
    <property type="entry name" value="PROTEIN LIN-41"/>
    <property type="match status" value="1"/>
</dbReference>
<organism evidence="3 4">
    <name type="scientific">Oopsacas minuta</name>
    <dbReference type="NCBI Taxonomy" id="111878"/>
    <lineage>
        <taxon>Eukaryota</taxon>
        <taxon>Metazoa</taxon>
        <taxon>Porifera</taxon>
        <taxon>Hexactinellida</taxon>
        <taxon>Hexasterophora</taxon>
        <taxon>Lyssacinosida</taxon>
        <taxon>Leucopsacidae</taxon>
        <taxon>Oopsacas</taxon>
    </lineage>
</organism>
<sequence>MQNSLRTDLRISLKQSQEDIYEVIDEIPREHFQRCYSVQVRVKPVRSQVLTSKPNAPMISLYESIDEESDYGNIFPQSDYENLENTGRERGPTLPPRELQHQYAVIHDGYSRSENPEIDSLTSINIVNDAILNFNSLPLVKQFDNTIDDIQTKFKNLRNELNNRENYLIKMVEEEKEKYKENVNKHIGYVKKINNNISKLEATYTIRGNSLQKLNELNSLKYNYLKSGAEENCISFHMQNNLANLIRNFGEIREEHIPQYHRMHTAPQYRGKAGNGMNEIDFPMGLAVDQKTNNVYVVDQGVVPKVCIVTPDGKVQMFGKTNGCLIRPHGICVKNGNVYVTDNNRDNNTGMVLVYNMKGKFLGKCEMEGGMKEALGISVDDDEDIYVCDGISNSIHVFDKKFNWKEDITMLNYTQPLDIKVTDSEIYVLAEENNRLCLLIIEEGKLIRDILDKDTEGEFGNIQFFTMDNCGNITMADQTAHCLRVYSKYGNLVTNITGTDITGLSMPNGVDINRDNNVVTSWLNGNSALRVF</sequence>
<proteinExistence type="predicted"/>
<dbReference type="Pfam" id="PF01436">
    <property type="entry name" value="NHL"/>
    <property type="match status" value="1"/>
</dbReference>
<dbReference type="GO" id="GO:0000209">
    <property type="term" value="P:protein polyubiquitination"/>
    <property type="evidence" value="ECO:0007669"/>
    <property type="project" value="TreeGrafter"/>
</dbReference>
<evidence type="ECO:0000256" key="1">
    <source>
        <dbReference type="ARBA" id="ARBA00022737"/>
    </source>
</evidence>
<dbReference type="Proteomes" id="UP001165289">
    <property type="component" value="Unassembled WGS sequence"/>
</dbReference>
<dbReference type="GO" id="GO:0008270">
    <property type="term" value="F:zinc ion binding"/>
    <property type="evidence" value="ECO:0007669"/>
    <property type="project" value="UniProtKB-KW"/>
</dbReference>
<evidence type="ECO:0000256" key="2">
    <source>
        <dbReference type="SAM" id="Coils"/>
    </source>
</evidence>
<comment type="caution">
    <text evidence="3">The sequence shown here is derived from an EMBL/GenBank/DDBJ whole genome shotgun (WGS) entry which is preliminary data.</text>
</comment>